<name>A0A015TPY7_BACFG</name>
<sequence length="298" mass="34683">MKERILNIETVHQCNCCLGCKTLHPLVSVIDLSKSNLEQQIIKFDFYTILMMEGEIDDILYGRKYYDYSNASLVFLTPGESIKINKSKALPSKGWLLAFHPDLISQTSLGEHIKDYSFFFYNPEEALHLSQREKAKAVECICNIEEELRHAIDCHSQILISRYIELLLDHCNRFYERQFITRCEANKKIMKKTDVLLKDYILSGKLKYNTSPSLGYCAKILQLSSHYFNDLLKFESGKNIDEYFESKRLEMAKSMLLDSNNTVSVVTEKLGYPNIRYFSRLFKRITGVAPNNYRLSQN</sequence>
<dbReference type="InterPro" id="IPR018060">
    <property type="entry name" value="HTH_AraC"/>
</dbReference>
<organism evidence="5 6">
    <name type="scientific">Bacteroides fragilis str. 3988T(B)14</name>
    <dbReference type="NCBI Taxonomy" id="1339315"/>
    <lineage>
        <taxon>Bacteria</taxon>
        <taxon>Pseudomonadati</taxon>
        <taxon>Bacteroidota</taxon>
        <taxon>Bacteroidia</taxon>
        <taxon>Bacteroidales</taxon>
        <taxon>Bacteroidaceae</taxon>
        <taxon>Bacteroides</taxon>
    </lineage>
</organism>
<keyword evidence="1" id="KW-0805">Transcription regulation</keyword>
<dbReference type="RefSeq" id="WP_022348285.1">
    <property type="nucleotide sequence ID" value="NZ_JGCY01000398.1"/>
</dbReference>
<dbReference type="SUPFAM" id="SSF46689">
    <property type="entry name" value="Homeodomain-like"/>
    <property type="match status" value="1"/>
</dbReference>
<dbReference type="Proteomes" id="UP000020529">
    <property type="component" value="Unassembled WGS sequence"/>
</dbReference>
<dbReference type="GO" id="GO:0043565">
    <property type="term" value="F:sequence-specific DNA binding"/>
    <property type="evidence" value="ECO:0007669"/>
    <property type="project" value="InterPro"/>
</dbReference>
<evidence type="ECO:0000313" key="5">
    <source>
        <dbReference type="EMBL" id="EXY72716.1"/>
    </source>
</evidence>
<dbReference type="PANTHER" id="PTHR43280">
    <property type="entry name" value="ARAC-FAMILY TRANSCRIPTIONAL REGULATOR"/>
    <property type="match status" value="1"/>
</dbReference>
<dbReference type="GO" id="GO:0003700">
    <property type="term" value="F:DNA-binding transcription factor activity"/>
    <property type="evidence" value="ECO:0007669"/>
    <property type="project" value="InterPro"/>
</dbReference>
<dbReference type="Pfam" id="PF12833">
    <property type="entry name" value="HTH_18"/>
    <property type="match status" value="1"/>
</dbReference>
<evidence type="ECO:0000259" key="4">
    <source>
        <dbReference type="PROSITE" id="PS01124"/>
    </source>
</evidence>
<dbReference type="EMBL" id="JGCY01000398">
    <property type="protein sequence ID" value="EXY72716.1"/>
    <property type="molecule type" value="Genomic_DNA"/>
</dbReference>
<dbReference type="PROSITE" id="PS01124">
    <property type="entry name" value="HTH_ARAC_FAMILY_2"/>
    <property type="match status" value="1"/>
</dbReference>
<evidence type="ECO:0000256" key="3">
    <source>
        <dbReference type="ARBA" id="ARBA00023163"/>
    </source>
</evidence>
<comment type="caution">
    <text evidence="5">The sequence shown here is derived from an EMBL/GenBank/DDBJ whole genome shotgun (WGS) entry which is preliminary data.</text>
</comment>
<dbReference type="InterPro" id="IPR009057">
    <property type="entry name" value="Homeodomain-like_sf"/>
</dbReference>
<gene>
    <name evidence="5" type="ORF">M124_3636</name>
</gene>
<feature type="domain" description="HTH araC/xylS-type" evidence="4">
    <location>
        <begin position="218"/>
        <end position="296"/>
    </location>
</feature>
<dbReference type="Gene3D" id="1.10.10.60">
    <property type="entry name" value="Homeodomain-like"/>
    <property type="match status" value="1"/>
</dbReference>
<dbReference type="PATRIC" id="fig|1339315.3.peg.4283"/>
<protein>
    <submittedName>
        <fullName evidence="5">Bacterial regulatory helix-turn-helix s, AraC family protein</fullName>
    </submittedName>
</protein>
<dbReference type="AlphaFoldDB" id="A0A015TPY7"/>
<proteinExistence type="predicted"/>
<evidence type="ECO:0000313" key="6">
    <source>
        <dbReference type="Proteomes" id="UP000020529"/>
    </source>
</evidence>
<dbReference type="PROSITE" id="PS00041">
    <property type="entry name" value="HTH_ARAC_FAMILY_1"/>
    <property type="match status" value="1"/>
</dbReference>
<keyword evidence="3" id="KW-0804">Transcription</keyword>
<dbReference type="PANTHER" id="PTHR43280:SF32">
    <property type="entry name" value="TRANSCRIPTIONAL REGULATORY PROTEIN"/>
    <property type="match status" value="1"/>
</dbReference>
<accession>A0A015TPY7</accession>
<keyword evidence="2" id="KW-0238">DNA-binding</keyword>
<evidence type="ECO:0000256" key="2">
    <source>
        <dbReference type="ARBA" id="ARBA00023125"/>
    </source>
</evidence>
<reference evidence="5 6" key="1">
    <citation type="submission" date="2014-02" db="EMBL/GenBank/DDBJ databases">
        <authorList>
            <person name="Sears C."/>
            <person name="Carroll K."/>
            <person name="Sack B.R."/>
            <person name="Qadri F."/>
            <person name="Myers L.L."/>
            <person name="Chung G.-T."/>
            <person name="Escheverria P."/>
            <person name="Fraser C.M."/>
            <person name="Sadzewicz L."/>
            <person name="Shefchek K.A."/>
            <person name="Tallon L."/>
            <person name="Das S.P."/>
            <person name="Daugherty S."/>
            <person name="Mongodin E.F."/>
        </authorList>
    </citation>
    <scope>NUCLEOTIDE SEQUENCE [LARGE SCALE GENOMIC DNA]</scope>
    <source>
        <strain evidence="6">3988T(B)14</strain>
    </source>
</reference>
<evidence type="ECO:0000256" key="1">
    <source>
        <dbReference type="ARBA" id="ARBA00023015"/>
    </source>
</evidence>
<dbReference type="SMART" id="SM00342">
    <property type="entry name" value="HTH_ARAC"/>
    <property type="match status" value="1"/>
</dbReference>
<dbReference type="InterPro" id="IPR018062">
    <property type="entry name" value="HTH_AraC-typ_CS"/>
</dbReference>